<keyword evidence="2" id="KW-1185">Reference proteome</keyword>
<sequence>MYLADSPEPNSTYASLPEEWDRVDYTVVDRLIIGPLGIQSDGHFGLVGDEGKFGSLDDRFDRVLSDARRSNPSIEIEVSIWWQAEVWTWWHTGSQCPQTEW</sequence>
<evidence type="ECO:0000313" key="1">
    <source>
        <dbReference type="EMBL" id="EJK58340.1"/>
    </source>
</evidence>
<gene>
    <name evidence="1" type="ORF">THAOC_21547</name>
</gene>
<dbReference type="AlphaFoldDB" id="K0RZ62"/>
<evidence type="ECO:0000313" key="2">
    <source>
        <dbReference type="Proteomes" id="UP000266841"/>
    </source>
</evidence>
<name>K0RZ62_THAOC</name>
<comment type="caution">
    <text evidence="1">The sequence shown here is derived from an EMBL/GenBank/DDBJ whole genome shotgun (WGS) entry which is preliminary data.</text>
</comment>
<dbReference type="OrthoDB" id="3012298at2759"/>
<accession>K0RZ62</accession>
<reference evidence="1 2" key="1">
    <citation type="journal article" date="2012" name="Genome Biol.">
        <title>Genome and low-iron response of an oceanic diatom adapted to chronic iron limitation.</title>
        <authorList>
            <person name="Lommer M."/>
            <person name="Specht M."/>
            <person name="Roy A.S."/>
            <person name="Kraemer L."/>
            <person name="Andreson R."/>
            <person name="Gutowska M.A."/>
            <person name="Wolf J."/>
            <person name="Bergner S.V."/>
            <person name="Schilhabel M.B."/>
            <person name="Klostermeier U.C."/>
            <person name="Beiko R.G."/>
            <person name="Rosenstiel P."/>
            <person name="Hippler M."/>
            <person name="Laroche J."/>
        </authorList>
    </citation>
    <scope>NUCLEOTIDE SEQUENCE [LARGE SCALE GENOMIC DNA]</scope>
    <source>
        <strain evidence="1 2">CCMP1005</strain>
    </source>
</reference>
<feature type="non-terminal residue" evidence="1">
    <location>
        <position position="101"/>
    </location>
</feature>
<protein>
    <submittedName>
        <fullName evidence="1">Uncharacterized protein</fullName>
    </submittedName>
</protein>
<organism evidence="1 2">
    <name type="scientific">Thalassiosira oceanica</name>
    <name type="common">Marine diatom</name>
    <dbReference type="NCBI Taxonomy" id="159749"/>
    <lineage>
        <taxon>Eukaryota</taxon>
        <taxon>Sar</taxon>
        <taxon>Stramenopiles</taxon>
        <taxon>Ochrophyta</taxon>
        <taxon>Bacillariophyta</taxon>
        <taxon>Coscinodiscophyceae</taxon>
        <taxon>Thalassiosirophycidae</taxon>
        <taxon>Thalassiosirales</taxon>
        <taxon>Thalassiosiraceae</taxon>
        <taxon>Thalassiosira</taxon>
    </lineage>
</organism>
<dbReference type="EMBL" id="AGNL01025528">
    <property type="protein sequence ID" value="EJK58340.1"/>
    <property type="molecule type" value="Genomic_DNA"/>
</dbReference>
<proteinExistence type="predicted"/>
<dbReference type="Proteomes" id="UP000266841">
    <property type="component" value="Unassembled WGS sequence"/>
</dbReference>